<evidence type="ECO:0008006" key="3">
    <source>
        <dbReference type="Google" id="ProtNLM"/>
    </source>
</evidence>
<name>A0A7W7QS34_9ACTN</name>
<dbReference type="Proteomes" id="UP000552644">
    <property type="component" value="Unassembled WGS sequence"/>
</dbReference>
<evidence type="ECO:0000313" key="2">
    <source>
        <dbReference type="Proteomes" id="UP000552644"/>
    </source>
</evidence>
<reference evidence="1 2" key="1">
    <citation type="submission" date="2020-08" db="EMBL/GenBank/DDBJ databases">
        <title>Genomic Encyclopedia of Type Strains, Phase III (KMG-III): the genomes of soil and plant-associated and newly described type strains.</title>
        <authorList>
            <person name="Whitman W."/>
        </authorList>
    </citation>
    <scope>NUCLEOTIDE SEQUENCE [LARGE SCALE GENOMIC DNA]</scope>
    <source>
        <strain evidence="1 2">CECT 8840</strain>
    </source>
</reference>
<protein>
    <recommendedName>
        <fullName evidence="3">WXG100 family type VII secretion target</fullName>
    </recommendedName>
</protein>
<dbReference type="RefSeq" id="WP_184720145.1">
    <property type="nucleotide sequence ID" value="NZ_JACHJP010000007.1"/>
</dbReference>
<sequence length="101" mass="11035">MALDIHVTSDAIRALHTEVTDTTVPKVKELGGLLESTDVPFPGWGAAGEVAIGIQYRRVQKQMEEKFTQALEVLASWQEGLLTAEANWRTAESASGVVVRR</sequence>
<evidence type="ECO:0000313" key="1">
    <source>
        <dbReference type="EMBL" id="MBB4918669.1"/>
    </source>
</evidence>
<gene>
    <name evidence="1" type="ORF">FHS44_005799</name>
</gene>
<proteinExistence type="predicted"/>
<comment type="caution">
    <text evidence="1">The sequence shown here is derived from an EMBL/GenBank/DDBJ whole genome shotgun (WGS) entry which is preliminary data.</text>
</comment>
<dbReference type="EMBL" id="JACHJP010000007">
    <property type="protein sequence ID" value="MBB4918669.1"/>
    <property type="molecule type" value="Genomic_DNA"/>
</dbReference>
<keyword evidence="2" id="KW-1185">Reference proteome</keyword>
<organism evidence="1 2">
    <name type="scientific">Streptosporangium saharense</name>
    <dbReference type="NCBI Taxonomy" id="1706840"/>
    <lineage>
        <taxon>Bacteria</taxon>
        <taxon>Bacillati</taxon>
        <taxon>Actinomycetota</taxon>
        <taxon>Actinomycetes</taxon>
        <taxon>Streptosporangiales</taxon>
        <taxon>Streptosporangiaceae</taxon>
        <taxon>Streptosporangium</taxon>
    </lineage>
</organism>
<accession>A0A7W7QS34</accession>
<dbReference type="AlphaFoldDB" id="A0A7W7QS34"/>